<dbReference type="Proteomes" id="UP001597510">
    <property type="component" value="Unassembled WGS sequence"/>
</dbReference>
<dbReference type="InterPro" id="IPR011623">
    <property type="entry name" value="7TMR_DISM_rcpt_extracell_dom1"/>
</dbReference>
<organism evidence="3 4">
    <name type="scientific">Emticicia soli</name>
    <dbReference type="NCBI Taxonomy" id="2027878"/>
    <lineage>
        <taxon>Bacteria</taxon>
        <taxon>Pseudomonadati</taxon>
        <taxon>Bacteroidota</taxon>
        <taxon>Cytophagia</taxon>
        <taxon>Cytophagales</taxon>
        <taxon>Leadbetterellaceae</taxon>
        <taxon>Emticicia</taxon>
    </lineage>
</organism>
<keyword evidence="1" id="KW-1133">Transmembrane helix</keyword>
<feature type="transmembrane region" description="Helical" evidence="1">
    <location>
        <begin position="334"/>
        <end position="353"/>
    </location>
</feature>
<evidence type="ECO:0000259" key="2">
    <source>
        <dbReference type="PROSITE" id="PS50930"/>
    </source>
</evidence>
<dbReference type="Gene3D" id="2.60.40.2380">
    <property type="match status" value="1"/>
</dbReference>
<feature type="transmembrane region" description="Helical" evidence="1">
    <location>
        <begin position="369"/>
        <end position="388"/>
    </location>
</feature>
<keyword evidence="3" id="KW-0238">DNA-binding</keyword>
<gene>
    <name evidence="3" type="ORF">ACFSR2_01515</name>
</gene>
<dbReference type="GO" id="GO:0003677">
    <property type="term" value="F:DNA binding"/>
    <property type="evidence" value="ECO:0007669"/>
    <property type="project" value="UniProtKB-KW"/>
</dbReference>
<dbReference type="SMART" id="SM00850">
    <property type="entry name" value="LytTR"/>
    <property type="match status" value="1"/>
</dbReference>
<feature type="transmembrane region" description="Helical" evidence="1">
    <location>
        <begin position="278"/>
        <end position="298"/>
    </location>
</feature>
<feature type="domain" description="HTH LytTR-type" evidence="2">
    <location>
        <begin position="426"/>
        <end position="530"/>
    </location>
</feature>
<evidence type="ECO:0000256" key="1">
    <source>
        <dbReference type="SAM" id="Phobius"/>
    </source>
</evidence>
<protein>
    <submittedName>
        <fullName evidence="3">LytTR family transcriptional regulator DNA-binding domain-containing protein</fullName>
    </submittedName>
</protein>
<accession>A0ABW5J1B7</accession>
<keyword evidence="1" id="KW-0812">Transmembrane</keyword>
<evidence type="ECO:0000313" key="3">
    <source>
        <dbReference type="EMBL" id="MFD2519541.1"/>
    </source>
</evidence>
<dbReference type="PANTHER" id="PTHR37299">
    <property type="entry name" value="TRANSCRIPTIONAL REGULATOR-RELATED"/>
    <property type="match status" value="1"/>
</dbReference>
<keyword evidence="4" id="KW-1185">Reference proteome</keyword>
<feature type="transmembrane region" description="Helical" evidence="1">
    <location>
        <begin position="237"/>
        <end position="257"/>
    </location>
</feature>
<dbReference type="RefSeq" id="WP_340236702.1">
    <property type="nucleotide sequence ID" value="NZ_JBBEWC010000006.1"/>
</dbReference>
<name>A0ABW5J1B7_9BACT</name>
<dbReference type="PROSITE" id="PS50930">
    <property type="entry name" value="HTH_LYTTR"/>
    <property type="match status" value="1"/>
</dbReference>
<dbReference type="Pfam" id="PF07695">
    <property type="entry name" value="7TMR-DISM_7TM"/>
    <property type="match status" value="1"/>
</dbReference>
<sequence>MKVIHTFLLLMFLSYTCVSQVSLLKNSSYLISDTQVTKELNLKDTLIFKQTNGQLVLPKFSTLWLKFQLKGDSTGNSTAYIYCNNQGFVKLYQLSKTDTNLIGQTGFTCPYHERSIRGETSFIQLNLQKGEVHDYILEIKNYAIEHDDLTLLKYNYTQYQDLQLQKSNTFISKYGQPIFLGIVVLILVITAIQLALFREKIYFIYLLYIVCILLRVAMSISLLVVEDIFVGLRDVGFISRFSQTFSFLSIICYLFFVREFANTPARWPSFDKFIKFQILFMAFYGLVELFVVVEKYTVPLYISIHNGFELIETLLSVITIIGLLKLYNQQNKYLVWGVCFLFLVAFVGQQLLLRLSSLSRLEQDEYLQLLWGIAYLGEMIFFTTGLFYRTAMMKQTIEIQRNEHQKLLDAISTSKEKESPSQPDTISIATNKGTIIIKQDDIVRVEASGSYTVFYVQQQNQIVASSTMAEFEEKLDATKFIRVHKSHIINLGFVSKYKRGDGGSLTLQDDSEVPVSRSRKEDLLKKLFANQ</sequence>
<dbReference type="PANTHER" id="PTHR37299:SF1">
    <property type="entry name" value="STAGE 0 SPORULATION PROTEIN A HOMOLOG"/>
    <property type="match status" value="1"/>
</dbReference>
<feature type="transmembrane region" description="Helical" evidence="1">
    <location>
        <begin position="178"/>
        <end position="197"/>
    </location>
</feature>
<evidence type="ECO:0000313" key="4">
    <source>
        <dbReference type="Proteomes" id="UP001597510"/>
    </source>
</evidence>
<dbReference type="InterPro" id="IPR007492">
    <property type="entry name" value="LytTR_DNA-bd_dom"/>
</dbReference>
<dbReference type="EMBL" id="JBHULC010000003">
    <property type="protein sequence ID" value="MFD2519541.1"/>
    <property type="molecule type" value="Genomic_DNA"/>
</dbReference>
<feature type="transmembrane region" description="Helical" evidence="1">
    <location>
        <begin position="310"/>
        <end position="327"/>
    </location>
</feature>
<proteinExistence type="predicted"/>
<dbReference type="Pfam" id="PF04397">
    <property type="entry name" value="LytTR"/>
    <property type="match status" value="1"/>
</dbReference>
<feature type="transmembrane region" description="Helical" evidence="1">
    <location>
        <begin position="204"/>
        <end position="225"/>
    </location>
</feature>
<dbReference type="InterPro" id="IPR046947">
    <property type="entry name" value="LytR-like"/>
</dbReference>
<keyword evidence="1" id="KW-0472">Membrane</keyword>
<dbReference type="Gene3D" id="2.40.50.1020">
    <property type="entry name" value="LytTr DNA-binding domain"/>
    <property type="match status" value="1"/>
</dbReference>
<reference evidence="4" key="1">
    <citation type="journal article" date="2019" name="Int. J. Syst. Evol. Microbiol.">
        <title>The Global Catalogue of Microorganisms (GCM) 10K type strain sequencing project: providing services to taxonomists for standard genome sequencing and annotation.</title>
        <authorList>
            <consortium name="The Broad Institute Genomics Platform"/>
            <consortium name="The Broad Institute Genome Sequencing Center for Infectious Disease"/>
            <person name="Wu L."/>
            <person name="Ma J."/>
        </authorList>
    </citation>
    <scope>NUCLEOTIDE SEQUENCE [LARGE SCALE GENOMIC DNA]</scope>
    <source>
        <strain evidence="4">KCTC 52344</strain>
    </source>
</reference>
<comment type="caution">
    <text evidence="3">The sequence shown here is derived from an EMBL/GenBank/DDBJ whole genome shotgun (WGS) entry which is preliminary data.</text>
</comment>